<dbReference type="Proteomes" id="UP001060012">
    <property type="component" value="Chromosome"/>
</dbReference>
<name>A0ABY5E0D4_9BACT</name>
<dbReference type="InterPro" id="IPR055259">
    <property type="entry name" value="YkvP/CgeB_Glyco_trans-like"/>
</dbReference>
<dbReference type="EMBL" id="CP100595">
    <property type="protein sequence ID" value="UTJ05672.1"/>
    <property type="molecule type" value="Genomic_DNA"/>
</dbReference>
<evidence type="ECO:0000259" key="1">
    <source>
        <dbReference type="Pfam" id="PF13524"/>
    </source>
</evidence>
<dbReference type="Pfam" id="PF13524">
    <property type="entry name" value="Glyco_trans_1_2"/>
    <property type="match status" value="1"/>
</dbReference>
<keyword evidence="3" id="KW-1185">Reference proteome</keyword>
<reference evidence="2" key="1">
    <citation type="submission" date="2022-07" db="EMBL/GenBank/DDBJ databases">
        <title>Arcobacter roscoffensis sp. nov., a marine bacterium isolated from coastal seawater collected from Roscoff, France.</title>
        <authorList>
            <person name="Pascual J."/>
            <person name="Lepeaux C."/>
            <person name="Methner A."/>
            <person name="Overmann J."/>
        </authorList>
    </citation>
    <scope>NUCLEOTIDE SEQUENCE</scope>
    <source>
        <strain evidence="2">ARW1-2F2</strain>
    </source>
</reference>
<evidence type="ECO:0000313" key="2">
    <source>
        <dbReference type="EMBL" id="UTJ05672.1"/>
    </source>
</evidence>
<dbReference type="RefSeq" id="WP_254575853.1">
    <property type="nucleotide sequence ID" value="NZ_CP100595.1"/>
</dbReference>
<gene>
    <name evidence="2" type="ORF">NJU99_10410</name>
</gene>
<feature type="domain" description="Spore protein YkvP/CgeB glycosyl transferase-like" evidence="1">
    <location>
        <begin position="190"/>
        <end position="318"/>
    </location>
</feature>
<evidence type="ECO:0000313" key="3">
    <source>
        <dbReference type="Proteomes" id="UP001060012"/>
    </source>
</evidence>
<protein>
    <submittedName>
        <fullName evidence="2">Glycosyltransferase</fullName>
    </submittedName>
</protein>
<accession>A0ABY5E0D4</accession>
<organism evidence="2 3">
    <name type="scientific">Arcobacter roscoffensis</name>
    <dbReference type="NCBI Taxonomy" id="2961520"/>
    <lineage>
        <taxon>Bacteria</taxon>
        <taxon>Pseudomonadati</taxon>
        <taxon>Campylobacterota</taxon>
        <taxon>Epsilonproteobacteria</taxon>
        <taxon>Campylobacterales</taxon>
        <taxon>Arcobacteraceae</taxon>
        <taxon>Arcobacter</taxon>
    </lineage>
</organism>
<proteinExistence type="predicted"/>
<sequence length="353" mass="41457">MKKHLKIVHCGIFNEKDNGNFFYGLERKISHGFIQNGHFVYNFSYRDIERNNRTLGIKDSGLKKMNLFLLEVCKNIDADILVLAKAEKIFKSTIETIKKALPNIKVIQWYVDHLEEKKEFFEKLDCMDAFFYANAKELKNLSLKYTDTIFSFFPNISDPAFDKSLNYEKTTDVLYIARDYKEDVRTKFALLLKEFCEKEDIRLNVFASLGKPAIFGNDFHKEIAKSKIAINFNRDDHLNEVNQEKVLGASDRMAQFLGSKVCTFSPRINGFEKLYEDEKDLIYFDSPKDCFEKIKKTLQNERYLEIAQNGQNKTFDIANTKRVTNFMLEVLFNSSKHNSYEWAEYKYKKGKNL</sequence>